<dbReference type="RefSeq" id="WP_369182079.1">
    <property type="nucleotide sequence ID" value="NZ_CP163445.1"/>
</dbReference>
<name>A0AB39TBZ7_9ACTN</name>
<dbReference type="AlphaFoldDB" id="A0AB39TBZ7"/>
<protein>
    <submittedName>
        <fullName evidence="1">Uncharacterized protein</fullName>
    </submittedName>
</protein>
<evidence type="ECO:0000313" key="1">
    <source>
        <dbReference type="EMBL" id="XDQ77098.1"/>
    </source>
</evidence>
<sequence>MGEELPELPEGSWWDWEVLLWTPAELRLAAGYDLSYHHGLELVFGDPLYVRCPAMFQDPVFRAPTPEERRLVERQTGERPAVLVAFDADGGGPEPVQGLIAAESMEVRAGFVRRGGVGRQLFHGSSTERS</sequence>
<dbReference type="EMBL" id="CP163445">
    <property type="protein sequence ID" value="XDQ77098.1"/>
    <property type="molecule type" value="Genomic_DNA"/>
</dbReference>
<proteinExistence type="predicted"/>
<gene>
    <name evidence="1" type="ORF">AB2U05_00680</name>
</gene>
<accession>A0AB39TBZ7</accession>
<organism evidence="1">
    <name type="scientific">Streptomyces sp. Y1</name>
    <dbReference type="NCBI Taxonomy" id="3238634"/>
    <lineage>
        <taxon>Bacteria</taxon>
        <taxon>Bacillati</taxon>
        <taxon>Actinomycetota</taxon>
        <taxon>Actinomycetes</taxon>
        <taxon>Kitasatosporales</taxon>
        <taxon>Streptomycetaceae</taxon>
        <taxon>Streptomyces</taxon>
    </lineage>
</organism>
<reference evidence="1" key="1">
    <citation type="submission" date="2024-07" db="EMBL/GenBank/DDBJ databases">
        <authorList>
            <person name="Yu S.T."/>
        </authorList>
    </citation>
    <scope>NUCLEOTIDE SEQUENCE</scope>
    <source>
        <strain evidence="1">Y1</strain>
    </source>
</reference>